<sequence length="759" mass="87781">MEAKYFERGKCLGEGAFGKVFLCFHKKEPGKKYAMKVIDLKYSSEDERYLAEKEAILLTTLKHQFILHAVSVFQDRATLCIVTELCNQGDLETFLNRRKGHSLDEQRIVEWFRQICSALEYLHGRNILHRDIKTQNIFLTGNEMTIKLGDLGLAKVLESSMQKALTNCGTPYYMSPEIHACKPYNSKSDIWAMGVCVYEMTTLKRPFDARSMHQLIFKIIHGQLPPMPKDEYSPRLIKVIERMLCRDADSRPSATELLQDVLFKKQQTSKQSAADVVSHREFGNPYFQRMDQGAVAYPIKRESETRTDDCFNEELPNENHNYEYFWEINSAFSQWFPCKFVVNGMTYNSAVQYMMHQKAVLMGDEMSAETIMALDEPQKMKKQGRFVKNFNQELWDDIRQEIVETGNMAKFSQNEGLKTKLFNTFPKTLVEASPTSRIWGIGLSMDDKRAWNKLTWRGQNLLGEILTKDKTKVRNKVMADKDSESTTPELSQDLEQITMNDKKEDKHNPVVEAADIQRPLAENGDETQSNERKNTELKSPQNDFSEEGNGVEEKVVRPKDKKNTEQDEEPGDLHPGDQDLPDERHQYVYFWRHSHFSQQYTCQFVVDGITYNSAEQYMMHQKAVLMGDEENAGIIMALDVPQEIKNIGKHVQNFNAERWEEACQAIVERGNMEKFSQNEDLKEQLFSTFPKTLVEASPLDNIWGIGLARDDRRAWNKLSWKGQNLLGEILTKVRDKLMKSFLEPVVLEKTEGDPIQESE</sequence>
<dbReference type="Proteomes" id="UP000005408">
    <property type="component" value="Unassembled WGS sequence"/>
</dbReference>
<dbReference type="CDD" id="cd15457">
    <property type="entry name" value="NADAR"/>
    <property type="match status" value="2"/>
</dbReference>
<feature type="compositionally biased region" description="Basic and acidic residues" evidence="11">
    <location>
        <begin position="500"/>
        <end position="509"/>
    </location>
</feature>
<feature type="domain" description="Protein kinase" evidence="12">
    <location>
        <begin position="6"/>
        <end position="263"/>
    </location>
</feature>
<dbReference type="SUPFAM" id="SSF143990">
    <property type="entry name" value="YbiA-like"/>
    <property type="match status" value="2"/>
</dbReference>
<dbReference type="PROSITE" id="PS00107">
    <property type="entry name" value="PROTEIN_KINASE_ATP"/>
    <property type="match status" value="1"/>
</dbReference>
<reference evidence="13" key="1">
    <citation type="submission" date="2022-08" db="UniProtKB">
        <authorList>
            <consortium name="EnsemblMetazoa"/>
        </authorList>
    </citation>
    <scope>IDENTIFICATION</scope>
    <source>
        <strain evidence="13">05x7-T-G4-1.051#20</strain>
    </source>
</reference>
<evidence type="ECO:0000313" key="14">
    <source>
        <dbReference type="Proteomes" id="UP000005408"/>
    </source>
</evidence>
<dbReference type="Pfam" id="PF08719">
    <property type="entry name" value="NADAR"/>
    <property type="match status" value="2"/>
</dbReference>
<comment type="catalytic activity">
    <reaction evidence="9">
        <text>L-seryl-[protein] + ATP = O-phospho-L-seryl-[protein] + ADP + H(+)</text>
        <dbReference type="Rhea" id="RHEA:17989"/>
        <dbReference type="Rhea" id="RHEA-COMP:9863"/>
        <dbReference type="Rhea" id="RHEA-COMP:11604"/>
        <dbReference type="ChEBI" id="CHEBI:15378"/>
        <dbReference type="ChEBI" id="CHEBI:29999"/>
        <dbReference type="ChEBI" id="CHEBI:30616"/>
        <dbReference type="ChEBI" id="CHEBI:83421"/>
        <dbReference type="ChEBI" id="CHEBI:456216"/>
        <dbReference type="EC" id="2.7.11.1"/>
    </reaction>
</comment>
<keyword evidence="4" id="KW-0808">Transferase</keyword>
<evidence type="ECO:0000256" key="10">
    <source>
        <dbReference type="PROSITE-ProRule" id="PRU10141"/>
    </source>
</evidence>
<dbReference type="InterPro" id="IPR011009">
    <property type="entry name" value="Kinase-like_dom_sf"/>
</dbReference>
<feature type="compositionally biased region" description="Basic and acidic residues" evidence="11">
    <location>
        <begin position="551"/>
        <end position="581"/>
    </location>
</feature>
<evidence type="ECO:0000256" key="4">
    <source>
        <dbReference type="ARBA" id="ARBA00022679"/>
    </source>
</evidence>
<comment type="similarity">
    <text evidence="1">Belongs to the protein kinase superfamily. NEK Ser/Thr protein kinase family. NIMA subfamily.</text>
</comment>
<evidence type="ECO:0000256" key="5">
    <source>
        <dbReference type="ARBA" id="ARBA00022741"/>
    </source>
</evidence>
<feature type="binding site" evidence="10">
    <location>
        <position position="36"/>
    </location>
    <ligand>
        <name>ATP</name>
        <dbReference type="ChEBI" id="CHEBI:30616"/>
    </ligand>
</feature>
<dbReference type="Pfam" id="PF00069">
    <property type="entry name" value="Pkinase"/>
    <property type="match status" value="1"/>
</dbReference>
<dbReference type="InterPro" id="IPR017441">
    <property type="entry name" value="Protein_kinase_ATP_BS"/>
</dbReference>
<evidence type="ECO:0000259" key="12">
    <source>
        <dbReference type="PROSITE" id="PS50011"/>
    </source>
</evidence>
<dbReference type="InterPro" id="IPR012816">
    <property type="entry name" value="NADAR"/>
</dbReference>
<dbReference type="PANTHER" id="PTHR44899:SF7">
    <property type="entry name" value="NIMA-RELATED KINASE"/>
    <property type="match status" value="1"/>
</dbReference>
<dbReference type="Gene3D" id="1.10.510.10">
    <property type="entry name" value="Transferase(Phosphotransferase) domain 1"/>
    <property type="match status" value="1"/>
</dbReference>
<dbReference type="NCBIfam" id="TIGR02464">
    <property type="entry name" value="ribofla_fusion"/>
    <property type="match status" value="2"/>
</dbReference>
<accession>A0A8W8J554</accession>
<dbReference type="InterPro" id="IPR037238">
    <property type="entry name" value="YbiA-like_sf"/>
</dbReference>
<evidence type="ECO:0000256" key="9">
    <source>
        <dbReference type="ARBA" id="ARBA00048679"/>
    </source>
</evidence>
<comment type="catalytic activity">
    <reaction evidence="8">
        <text>L-threonyl-[protein] + ATP = O-phospho-L-threonyl-[protein] + ADP + H(+)</text>
        <dbReference type="Rhea" id="RHEA:46608"/>
        <dbReference type="Rhea" id="RHEA-COMP:11060"/>
        <dbReference type="Rhea" id="RHEA-COMP:11605"/>
        <dbReference type="ChEBI" id="CHEBI:15378"/>
        <dbReference type="ChEBI" id="CHEBI:30013"/>
        <dbReference type="ChEBI" id="CHEBI:30616"/>
        <dbReference type="ChEBI" id="CHEBI:61977"/>
        <dbReference type="ChEBI" id="CHEBI:456216"/>
        <dbReference type="EC" id="2.7.11.1"/>
    </reaction>
</comment>
<keyword evidence="3" id="KW-0723">Serine/threonine-protein kinase</keyword>
<dbReference type="InterPro" id="IPR000719">
    <property type="entry name" value="Prot_kinase_dom"/>
</dbReference>
<keyword evidence="6" id="KW-0418">Kinase</keyword>
<dbReference type="GO" id="GO:0005524">
    <property type="term" value="F:ATP binding"/>
    <property type="evidence" value="ECO:0007669"/>
    <property type="project" value="UniProtKB-UniRule"/>
</dbReference>
<evidence type="ECO:0000256" key="7">
    <source>
        <dbReference type="ARBA" id="ARBA00022840"/>
    </source>
</evidence>
<keyword evidence="7 10" id="KW-0067">ATP-binding</keyword>
<evidence type="ECO:0000256" key="3">
    <source>
        <dbReference type="ARBA" id="ARBA00022527"/>
    </source>
</evidence>
<dbReference type="EC" id="2.7.11.1" evidence="2"/>
<dbReference type="Gene3D" id="3.30.200.20">
    <property type="entry name" value="Phosphorylase Kinase, domain 1"/>
    <property type="match status" value="1"/>
</dbReference>
<dbReference type="InterPro" id="IPR008271">
    <property type="entry name" value="Ser/Thr_kinase_AS"/>
</dbReference>
<dbReference type="SMART" id="SM00220">
    <property type="entry name" value="S_TKc"/>
    <property type="match status" value="1"/>
</dbReference>
<dbReference type="PROSITE" id="PS00108">
    <property type="entry name" value="PROTEIN_KINASE_ST"/>
    <property type="match status" value="1"/>
</dbReference>
<evidence type="ECO:0000256" key="11">
    <source>
        <dbReference type="SAM" id="MobiDB-lite"/>
    </source>
</evidence>
<protein>
    <recommendedName>
        <fullName evidence="2">non-specific serine/threonine protein kinase</fullName>
        <ecNumber evidence="2">2.7.11.1</ecNumber>
    </recommendedName>
</protein>
<keyword evidence="14" id="KW-1185">Reference proteome</keyword>
<dbReference type="EnsemblMetazoa" id="G1729.3">
    <property type="protein sequence ID" value="G1729.3:cds"/>
    <property type="gene ID" value="G1729"/>
</dbReference>
<dbReference type="Gene3D" id="1.10.357.40">
    <property type="entry name" value="YbiA-like"/>
    <property type="match status" value="2"/>
</dbReference>
<evidence type="ECO:0000256" key="1">
    <source>
        <dbReference type="ARBA" id="ARBA00010886"/>
    </source>
</evidence>
<dbReference type="PROSITE" id="PS50011">
    <property type="entry name" value="PROTEIN_KINASE_DOM"/>
    <property type="match status" value="1"/>
</dbReference>
<dbReference type="SUPFAM" id="SSF56112">
    <property type="entry name" value="Protein kinase-like (PK-like)"/>
    <property type="match status" value="1"/>
</dbReference>
<dbReference type="AlphaFoldDB" id="A0A8W8J554"/>
<evidence type="ECO:0000313" key="13">
    <source>
        <dbReference type="EnsemblMetazoa" id="G1729.3:cds"/>
    </source>
</evidence>
<evidence type="ECO:0000256" key="8">
    <source>
        <dbReference type="ARBA" id="ARBA00047899"/>
    </source>
</evidence>
<name>A0A8W8J554_MAGGI</name>
<dbReference type="CDD" id="cd08215">
    <property type="entry name" value="STKc_Nek"/>
    <property type="match status" value="1"/>
</dbReference>
<feature type="region of interest" description="Disordered" evidence="11">
    <location>
        <begin position="500"/>
        <end position="581"/>
    </location>
</feature>
<dbReference type="InterPro" id="IPR051131">
    <property type="entry name" value="NEK_Ser/Thr_kinase_NIMA"/>
</dbReference>
<keyword evidence="5 10" id="KW-0547">Nucleotide-binding</keyword>
<evidence type="ECO:0000256" key="2">
    <source>
        <dbReference type="ARBA" id="ARBA00012513"/>
    </source>
</evidence>
<evidence type="ECO:0000256" key="6">
    <source>
        <dbReference type="ARBA" id="ARBA00022777"/>
    </source>
</evidence>
<organism evidence="13 14">
    <name type="scientific">Magallana gigas</name>
    <name type="common">Pacific oyster</name>
    <name type="synonym">Crassostrea gigas</name>
    <dbReference type="NCBI Taxonomy" id="29159"/>
    <lineage>
        <taxon>Eukaryota</taxon>
        <taxon>Metazoa</taxon>
        <taxon>Spiralia</taxon>
        <taxon>Lophotrochozoa</taxon>
        <taxon>Mollusca</taxon>
        <taxon>Bivalvia</taxon>
        <taxon>Autobranchia</taxon>
        <taxon>Pteriomorphia</taxon>
        <taxon>Ostreida</taxon>
        <taxon>Ostreoidea</taxon>
        <taxon>Ostreidae</taxon>
        <taxon>Magallana</taxon>
    </lineage>
</organism>
<dbReference type="PANTHER" id="PTHR44899">
    <property type="entry name" value="CAMK FAMILY PROTEIN KINASE"/>
    <property type="match status" value="1"/>
</dbReference>
<dbReference type="GO" id="GO:0004674">
    <property type="term" value="F:protein serine/threonine kinase activity"/>
    <property type="evidence" value="ECO:0007669"/>
    <property type="project" value="UniProtKB-KW"/>
</dbReference>
<proteinExistence type="inferred from homology"/>